<keyword evidence="1" id="KW-0547">Nucleotide-binding</keyword>
<dbReference type="PRINTS" id="PR00109">
    <property type="entry name" value="TYRKINASE"/>
</dbReference>
<feature type="domain" description="Protein kinase" evidence="4">
    <location>
        <begin position="58"/>
        <end position="311"/>
    </location>
</feature>
<organism evidence="6 7">
    <name type="scientific">Acanthamoeba castellanii (strain ATCC 30010 / Neff)</name>
    <dbReference type="NCBI Taxonomy" id="1257118"/>
    <lineage>
        <taxon>Eukaryota</taxon>
        <taxon>Amoebozoa</taxon>
        <taxon>Discosea</taxon>
        <taxon>Longamoebia</taxon>
        <taxon>Centramoebida</taxon>
        <taxon>Acanthamoebidae</taxon>
        <taxon>Acanthamoeba</taxon>
    </lineage>
</organism>
<dbReference type="VEuPathDB" id="AmoebaDB:ACA1_326850"/>
<dbReference type="PROSITE" id="PS50105">
    <property type="entry name" value="SAM_DOMAIN"/>
    <property type="match status" value="1"/>
</dbReference>
<evidence type="ECO:0000256" key="3">
    <source>
        <dbReference type="SAM" id="MobiDB-lite"/>
    </source>
</evidence>
<protein>
    <submittedName>
        <fullName evidence="6">Protein kinase domain containing protein</fullName>
    </submittedName>
</protein>
<dbReference type="InterPro" id="IPR050198">
    <property type="entry name" value="Non-receptor_tyrosine_kinases"/>
</dbReference>
<dbReference type="Gene3D" id="1.10.150.50">
    <property type="entry name" value="Transcription Factor, Ets-1"/>
    <property type="match status" value="1"/>
</dbReference>
<dbReference type="PANTHER" id="PTHR24418">
    <property type="entry name" value="TYROSINE-PROTEIN KINASE"/>
    <property type="match status" value="1"/>
</dbReference>
<dbReference type="GeneID" id="14926796"/>
<dbReference type="GO" id="GO:0005524">
    <property type="term" value="F:ATP binding"/>
    <property type="evidence" value="ECO:0007669"/>
    <property type="project" value="UniProtKB-KW"/>
</dbReference>
<gene>
    <name evidence="6" type="ORF">ACA1_326850</name>
</gene>
<dbReference type="OMA" id="FRIMESC"/>
<keyword evidence="6" id="KW-0808">Transferase</keyword>
<sequence>METLMELTEEELAKLGLDRLGPRNKLFSHIQHLKLAFPRVLSTRDRDVEARAIDFADLKLGKTLAQGRTGEVFEGRLRNHTSVVIRRLNKNVNQTIFLNEAKLFSLVSSHPHVVAFMGVAKDADHLYLVYERVPDGTLRDYLQSRKKKLPLHTLIDLTKDVAAGMDHLHQHGIVHRNLTAGNLVLERLRSYNIVKVCDAGLLKALEAAGHYQQASARWLSPEAIAWQKFTPKSDSWSFGVVMWEIFSGGKLPFSEHGDDDEERVEEMIGRVPLACPAGCPEEVFRIMESCWAADPDQRPTMYDLGNKLADLDYGRDGDGPDSEDDSSDSSDGESAESDDGATSTTSDEVYSSDGSGSQAVYASLRDSR</sequence>
<dbReference type="PROSITE" id="PS50011">
    <property type="entry name" value="PROTEIN_KINASE_DOM"/>
    <property type="match status" value="1"/>
</dbReference>
<dbReference type="STRING" id="1257118.L8HMV0"/>
<feature type="compositionally biased region" description="Basic and acidic residues" evidence="3">
    <location>
        <begin position="309"/>
        <end position="318"/>
    </location>
</feature>
<dbReference type="Pfam" id="PF07714">
    <property type="entry name" value="PK_Tyr_Ser-Thr"/>
    <property type="match status" value="1"/>
</dbReference>
<evidence type="ECO:0000259" key="4">
    <source>
        <dbReference type="PROSITE" id="PS50011"/>
    </source>
</evidence>
<keyword evidence="2" id="KW-0067">ATP-binding</keyword>
<dbReference type="Proteomes" id="UP000011083">
    <property type="component" value="Unassembled WGS sequence"/>
</dbReference>
<evidence type="ECO:0000313" key="7">
    <source>
        <dbReference type="Proteomes" id="UP000011083"/>
    </source>
</evidence>
<dbReference type="InterPro" id="IPR011009">
    <property type="entry name" value="Kinase-like_dom_sf"/>
</dbReference>
<dbReference type="SUPFAM" id="SSF47769">
    <property type="entry name" value="SAM/Pointed domain"/>
    <property type="match status" value="1"/>
</dbReference>
<dbReference type="InterPro" id="IPR013761">
    <property type="entry name" value="SAM/pointed_sf"/>
</dbReference>
<feature type="region of interest" description="Disordered" evidence="3">
    <location>
        <begin position="309"/>
        <end position="368"/>
    </location>
</feature>
<feature type="compositionally biased region" description="Acidic residues" evidence="3">
    <location>
        <begin position="319"/>
        <end position="339"/>
    </location>
</feature>
<dbReference type="InterPro" id="IPR000719">
    <property type="entry name" value="Prot_kinase_dom"/>
</dbReference>
<dbReference type="EMBL" id="KB007792">
    <property type="protein sequence ID" value="ELR25726.1"/>
    <property type="molecule type" value="Genomic_DNA"/>
</dbReference>
<keyword evidence="7" id="KW-1185">Reference proteome</keyword>
<name>L8HMV0_ACACF</name>
<accession>L8HMV0</accession>
<dbReference type="Gene3D" id="1.10.510.10">
    <property type="entry name" value="Transferase(Phosphotransferase) domain 1"/>
    <property type="match status" value="1"/>
</dbReference>
<reference evidence="6 7" key="1">
    <citation type="journal article" date="2013" name="Genome Biol.">
        <title>Genome of Acanthamoeba castellanii highlights extensive lateral gene transfer and early evolution of tyrosine kinase signaling.</title>
        <authorList>
            <person name="Clarke M."/>
            <person name="Lohan A.J."/>
            <person name="Liu B."/>
            <person name="Lagkouvardos I."/>
            <person name="Roy S."/>
            <person name="Zafar N."/>
            <person name="Bertelli C."/>
            <person name="Schilde C."/>
            <person name="Kianianmomeni A."/>
            <person name="Burglin T.R."/>
            <person name="Frech C."/>
            <person name="Turcotte B."/>
            <person name="Kopec K.O."/>
            <person name="Synnott J.M."/>
            <person name="Choo C."/>
            <person name="Paponov I."/>
            <person name="Finkler A."/>
            <person name="Soon Heng Tan C."/>
            <person name="Hutchins A.P."/>
            <person name="Weinmeier T."/>
            <person name="Rattei T."/>
            <person name="Chu J.S."/>
            <person name="Gimenez G."/>
            <person name="Irimia M."/>
            <person name="Rigden D.J."/>
            <person name="Fitzpatrick D.A."/>
            <person name="Lorenzo-Morales J."/>
            <person name="Bateman A."/>
            <person name="Chiu C.H."/>
            <person name="Tang P."/>
            <person name="Hegemann P."/>
            <person name="Fromm H."/>
            <person name="Raoult D."/>
            <person name="Greub G."/>
            <person name="Miranda-Saavedra D."/>
            <person name="Chen N."/>
            <person name="Nash P."/>
            <person name="Ginger M.L."/>
            <person name="Horn M."/>
            <person name="Schaap P."/>
            <person name="Caler L."/>
            <person name="Loftus B."/>
        </authorList>
    </citation>
    <scope>NUCLEOTIDE SEQUENCE [LARGE SCALE GENOMIC DNA]</scope>
    <source>
        <strain evidence="6 7">Neff</strain>
    </source>
</reference>
<feature type="compositionally biased region" description="Polar residues" evidence="3">
    <location>
        <begin position="341"/>
        <end position="360"/>
    </location>
</feature>
<evidence type="ECO:0000259" key="5">
    <source>
        <dbReference type="PROSITE" id="PS50105"/>
    </source>
</evidence>
<dbReference type="InterPro" id="IPR001245">
    <property type="entry name" value="Ser-Thr/Tyr_kinase_cat_dom"/>
</dbReference>
<evidence type="ECO:0000256" key="2">
    <source>
        <dbReference type="ARBA" id="ARBA00022840"/>
    </source>
</evidence>
<dbReference type="AlphaFoldDB" id="L8HMV0"/>
<evidence type="ECO:0000256" key="1">
    <source>
        <dbReference type="ARBA" id="ARBA00022741"/>
    </source>
</evidence>
<dbReference type="SUPFAM" id="SSF56112">
    <property type="entry name" value="Protein kinase-like (PK-like)"/>
    <property type="match status" value="1"/>
</dbReference>
<dbReference type="RefSeq" id="XP_004358290.1">
    <property type="nucleotide sequence ID" value="XM_004358233.1"/>
</dbReference>
<feature type="domain" description="SAM" evidence="5">
    <location>
        <begin position="1"/>
        <end position="36"/>
    </location>
</feature>
<proteinExistence type="predicted"/>
<dbReference type="Pfam" id="PF00536">
    <property type="entry name" value="SAM_1"/>
    <property type="match status" value="1"/>
</dbReference>
<dbReference type="GO" id="GO:0004672">
    <property type="term" value="F:protein kinase activity"/>
    <property type="evidence" value="ECO:0007669"/>
    <property type="project" value="InterPro"/>
</dbReference>
<dbReference type="KEGG" id="acan:ACA1_326850"/>
<evidence type="ECO:0000313" key="6">
    <source>
        <dbReference type="EMBL" id="ELR25726.1"/>
    </source>
</evidence>
<keyword evidence="6" id="KW-0418">Kinase</keyword>
<dbReference type="InterPro" id="IPR001660">
    <property type="entry name" value="SAM"/>
</dbReference>
<dbReference type="OrthoDB" id="1840988at2759"/>